<dbReference type="Proteomes" id="UP000504604">
    <property type="component" value="Linkage group LG11"/>
</dbReference>
<dbReference type="RefSeq" id="XP_011093324.1">
    <property type="nucleotide sequence ID" value="XM_011095022.2"/>
</dbReference>
<dbReference type="Gramene" id="SIN_1008593.t">
    <property type="protein sequence ID" value="SIN_1008593.t"/>
    <property type="gene ID" value="SIN_1008593"/>
</dbReference>
<dbReference type="OrthoDB" id="1097733at2759"/>
<keyword evidence="2 6" id="KW-0805">Transcription regulation</keyword>
<organism evidence="8 9">
    <name type="scientific">Sesamum indicum</name>
    <name type="common">Oriental sesame</name>
    <name type="synonym">Sesamum orientale</name>
    <dbReference type="NCBI Taxonomy" id="4182"/>
    <lineage>
        <taxon>Eukaryota</taxon>
        <taxon>Viridiplantae</taxon>
        <taxon>Streptophyta</taxon>
        <taxon>Embryophyta</taxon>
        <taxon>Tracheophyta</taxon>
        <taxon>Spermatophyta</taxon>
        <taxon>Magnoliopsida</taxon>
        <taxon>eudicotyledons</taxon>
        <taxon>Gunneridae</taxon>
        <taxon>Pentapetalae</taxon>
        <taxon>asterids</taxon>
        <taxon>lamiids</taxon>
        <taxon>Lamiales</taxon>
        <taxon>Pedaliaceae</taxon>
        <taxon>Sesamum</taxon>
    </lineage>
</organism>
<dbReference type="GO" id="GO:0005634">
    <property type="term" value="C:nucleus"/>
    <property type="evidence" value="ECO:0007669"/>
    <property type="project" value="UniProtKB-SubCell"/>
</dbReference>
<dbReference type="InterPro" id="IPR001289">
    <property type="entry name" value="NFYA"/>
</dbReference>
<dbReference type="AlphaFoldDB" id="A0A6I9U080"/>
<dbReference type="Gene3D" id="6.10.250.2430">
    <property type="match status" value="1"/>
</dbReference>
<gene>
    <name evidence="9 10" type="primary">LOC105173321</name>
</gene>
<comment type="similarity">
    <text evidence="6">Belongs to the NFYA/HAP2 subunit family.</text>
</comment>
<evidence type="ECO:0000256" key="7">
    <source>
        <dbReference type="SAM" id="MobiDB-lite"/>
    </source>
</evidence>
<accession>A0A6I9U080</accession>
<evidence type="ECO:0000313" key="9">
    <source>
        <dbReference type="RefSeq" id="XP_011093323.1"/>
    </source>
</evidence>
<dbReference type="GO" id="GO:0003700">
    <property type="term" value="F:DNA-binding transcription factor activity"/>
    <property type="evidence" value="ECO:0007669"/>
    <property type="project" value="UniProtKB-UniRule"/>
</dbReference>
<protein>
    <recommendedName>
        <fullName evidence="6">Nuclear transcription factor Y subunit</fullName>
    </recommendedName>
</protein>
<feature type="region of interest" description="Disordered" evidence="7">
    <location>
        <begin position="175"/>
        <end position="267"/>
    </location>
</feature>
<evidence type="ECO:0000256" key="6">
    <source>
        <dbReference type="RuleBase" id="RU367155"/>
    </source>
</evidence>
<dbReference type="PROSITE" id="PS51152">
    <property type="entry name" value="NFYA_HAP2_2"/>
    <property type="match status" value="1"/>
</dbReference>
<comment type="subcellular location">
    <subcellularLocation>
        <location evidence="1 6">Nucleus</location>
    </subcellularLocation>
</comment>
<evidence type="ECO:0000256" key="2">
    <source>
        <dbReference type="ARBA" id="ARBA00023015"/>
    </source>
</evidence>
<dbReference type="GO" id="GO:0003677">
    <property type="term" value="F:DNA binding"/>
    <property type="evidence" value="ECO:0007669"/>
    <property type="project" value="UniProtKB-KW"/>
</dbReference>
<sequence length="310" mass="34087">MPALAKSSDQQLETGLRSIPNSTFYSQPWWQGLGHNGMPSGGQQEDGPVGPATLQPQGTGEGASKDPEINAALRSGLNGSNNGQEKQHLDANSQMELVGHSIMLTPYPYEDPQYGGRLTYGATVHHLLGYHPARMPLPLEMEEEPVYVNAKQYRGILRRRQMRARAELDKKLVKNRKPYLHESRHQHAIRRARGSGGRFLNTKKLDGSGKNSTSGEQPKSGEITHTQSSSPASAHLSYNRNNISNQQGNGASTIQGTHKKQNLPNGFSHGNGLALYYADSTRRDLENDHFSEDNRTSLVSTAPQGPSFRK</sequence>
<dbReference type="SMART" id="SM00521">
    <property type="entry name" value="CBF"/>
    <property type="match status" value="1"/>
</dbReference>
<dbReference type="Pfam" id="PF02045">
    <property type="entry name" value="CBFB_NFYA"/>
    <property type="match status" value="1"/>
</dbReference>
<evidence type="ECO:0000256" key="1">
    <source>
        <dbReference type="ARBA" id="ARBA00004123"/>
    </source>
</evidence>
<keyword evidence="3 6" id="KW-0238">DNA-binding</keyword>
<feature type="region of interest" description="Disordered" evidence="7">
    <location>
        <begin position="30"/>
        <end position="67"/>
    </location>
</feature>
<dbReference type="GeneID" id="105173321"/>
<keyword evidence="5 6" id="KW-0539">Nucleus</keyword>
<evidence type="ECO:0000313" key="8">
    <source>
        <dbReference type="Proteomes" id="UP000504604"/>
    </source>
</evidence>
<evidence type="ECO:0000256" key="5">
    <source>
        <dbReference type="ARBA" id="ARBA00023242"/>
    </source>
</evidence>
<evidence type="ECO:0000256" key="3">
    <source>
        <dbReference type="ARBA" id="ARBA00023125"/>
    </source>
</evidence>
<comment type="function">
    <text evidence="6">Component of the sequence-specific heterotrimeric transcription factor (NF-Y) which specifically recognizes a 5'-CCAAT-3' box motif found in the promoters of its target genes.</text>
</comment>
<dbReference type="RefSeq" id="XP_011093323.1">
    <property type="nucleotide sequence ID" value="XM_011095021.2"/>
</dbReference>
<feature type="compositionally biased region" description="Basic and acidic residues" evidence="7">
    <location>
        <begin position="286"/>
        <end position="295"/>
    </location>
</feature>
<feature type="region of interest" description="Disordered" evidence="7">
    <location>
        <begin position="286"/>
        <end position="310"/>
    </location>
</feature>
<reference evidence="9 10" key="1">
    <citation type="submission" date="2025-04" db="UniProtKB">
        <authorList>
            <consortium name="RefSeq"/>
        </authorList>
    </citation>
    <scope>IDENTIFICATION</scope>
</reference>
<comment type="subunit">
    <text evidence="6">Heterotrimer.</text>
</comment>
<dbReference type="PANTHER" id="PTHR12632">
    <property type="entry name" value="TRANSCRIPTION FACTOR NF-Y ALPHA-RELATED"/>
    <property type="match status" value="1"/>
</dbReference>
<dbReference type="KEGG" id="sind:105173321"/>
<evidence type="ECO:0000313" key="10">
    <source>
        <dbReference type="RefSeq" id="XP_011093324.1"/>
    </source>
</evidence>
<keyword evidence="8" id="KW-1185">Reference proteome</keyword>
<dbReference type="PRINTS" id="PR00616">
    <property type="entry name" value="CCAATSUBUNTB"/>
</dbReference>
<feature type="compositionally biased region" description="Polar residues" evidence="7">
    <location>
        <begin position="209"/>
        <end position="256"/>
    </location>
</feature>
<evidence type="ECO:0000256" key="4">
    <source>
        <dbReference type="ARBA" id="ARBA00023163"/>
    </source>
</evidence>
<name>A0A6I9U080_SESIN</name>
<keyword evidence="4 6" id="KW-0804">Transcription</keyword>
<proteinExistence type="inferred from homology"/>